<reference evidence="3 4" key="1">
    <citation type="submission" date="2024-09" db="EMBL/GenBank/DDBJ databases">
        <title>Floridaenema gen nov. (Aerosakkonemataceae, Aerosakkonematales ord. nov., Cyanobacteria) from benthic tropical and subtropical fresh waters, with the description of four new species.</title>
        <authorList>
            <person name="Moretto J.A."/>
            <person name="Berthold D.E."/>
            <person name="Lefler F.W."/>
            <person name="Huang I.-S."/>
            <person name="Laughinghouse H. IV."/>
        </authorList>
    </citation>
    <scope>NUCLEOTIDE SEQUENCE [LARGE SCALE GENOMIC DNA]</scope>
    <source>
        <strain evidence="3 4">BLCC-F154</strain>
    </source>
</reference>
<feature type="transmembrane region" description="Helical" evidence="2">
    <location>
        <begin position="12"/>
        <end position="30"/>
    </location>
</feature>
<protein>
    <submittedName>
        <fullName evidence="3">Uncharacterized protein</fullName>
    </submittedName>
</protein>
<proteinExistence type="predicted"/>
<comment type="caution">
    <text evidence="3">The sequence shown here is derived from an EMBL/GenBank/DDBJ whole genome shotgun (WGS) entry which is preliminary data.</text>
</comment>
<evidence type="ECO:0000256" key="1">
    <source>
        <dbReference type="SAM" id="MobiDB-lite"/>
    </source>
</evidence>
<dbReference type="Proteomes" id="UP001576776">
    <property type="component" value="Unassembled WGS sequence"/>
</dbReference>
<keyword evidence="2" id="KW-0472">Membrane</keyword>
<accession>A0ABV4YF95</accession>
<feature type="compositionally biased region" description="Polar residues" evidence="1">
    <location>
        <begin position="78"/>
        <end position="93"/>
    </location>
</feature>
<dbReference type="RefSeq" id="WP_413258987.1">
    <property type="nucleotide sequence ID" value="NZ_JBHFNS010000073.1"/>
</dbReference>
<dbReference type="EMBL" id="JBHFNS010000073">
    <property type="protein sequence ID" value="MFB2937507.1"/>
    <property type="molecule type" value="Genomic_DNA"/>
</dbReference>
<keyword evidence="2" id="KW-0812">Transmembrane</keyword>
<keyword evidence="4" id="KW-1185">Reference proteome</keyword>
<feature type="region of interest" description="Disordered" evidence="1">
    <location>
        <begin position="73"/>
        <end position="103"/>
    </location>
</feature>
<evidence type="ECO:0000256" key="2">
    <source>
        <dbReference type="SAM" id="Phobius"/>
    </source>
</evidence>
<keyword evidence="2" id="KW-1133">Transmembrane helix</keyword>
<evidence type="ECO:0000313" key="3">
    <source>
        <dbReference type="EMBL" id="MFB2937507.1"/>
    </source>
</evidence>
<name>A0ABV4YF95_9CYAN</name>
<organism evidence="3 4">
    <name type="scientific">Floridaenema fluviatile BLCC-F154</name>
    <dbReference type="NCBI Taxonomy" id="3153640"/>
    <lineage>
        <taxon>Bacteria</taxon>
        <taxon>Bacillati</taxon>
        <taxon>Cyanobacteriota</taxon>
        <taxon>Cyanophyceae</taxon>
        <taxon>Oscillatoriophycideae</taxon>
        <taxon>Aerosakkonematales</taxon>
        <taxon>Aerosakkonemataceae</taxon>
        <taxon>Floridanema</taxon>
        <taxon>Floridanema fluviatile</taxon>
    </lineage>
</organism>
<sequence>MNLPNQQITKQIGLVGAIFSSLIFAVPAVAQMNPRMPGNMNQMPGNEIPQMEGLSPAERSRLCAQYMNSTMREEQDFPGQNTDQPASITQTLPSGRVSEPPVVRDGRFATPSEAEMERICANQIMRRNRRGFNRGNSNNTMISQNYRYGQYRNRTIIPPTPEQRQAATTSVRTVNGLVNLRLVNNSGADIAYQVIGETQPRYLQGNNDINLRSVDTPTTLTFYRPDGGFLAVNPRPVSPGVLEVRFEPTSSFSLDKSALRIQPSGAVFLN</sequence>
<evidence type="ECO:0000313" key="4">
    <source>
        <dbReference type="Proteomes" id="UP001576776"/>
    </source>
</evidence>
<gene>
    <name evidence="3" type="ORF">ACE1B6_19840</name>
</gene>